<proteinExistence type="predicted"/>
<reference evidence="4 5" key="1">
    <citation type="submission" date="2018-10" db="EMBL/GenBank/DDBJ databases">
        <authorList>
            <person name="Li J."/>
        </authorList>
    </citation>
    <scope>NUCLEOTIDE SEQUENCE [LARGE SCALE GENOMIC DNA]</scope>
    <source>
        <strain evidence="4 5">IF 016277</strain>
    </source>
</reference>
<feature type="transmembrane region" description="Helical" evidence="2">
    <location>
        <begin position="222"/>
        <end position="242"/>
    </location>
</feature>
<name>A0A3L7A3W1_9MICO</name>
<feature type="domain" description="DUF8094" evidence="3">
    <location>
        <begin position="280"/>
        <end position="576"/>
    </location>
</feature>
<feature type="region of interest" description="Disordered" evidence="1">
    <location>
        <begin position="244"/>
        <end position="278"/>
    </location>
</feature>
<keyword evidence="2" id="KW-1133">Transmembrane helix</keyword>
<evidence type="ECO:0000256" key="2">
    <source>
        <dbReference type="SAM" id="Phobius"/>
    </source>
</evidence>
<evidence type="ECO:0000313" key="5">
    <source>
        <dbReference type="Proteomes" id="UP000272503"/>
    </source>
</evidence>
<dbReference type="Proteomes" id="UP000272503">
    <property type="component" value="Unassembled WGS sequence"/>
</dbReference>
<sequence>MSSSEPYTVIGGSVLTSHEGRQSLSVSSDNGEKVFVGYGRTSNVEAWLGQSPYNQLSLNKQGTELVSKVRTPEVKDNIPGSTPPEGVSAAAWANPAGSDMWLGEKTEEGAAISTIAVPEDVSVIIASDGTAPAPSNIRITWPLDNSTPWAGPLIVAGLAFLLLGIVLYLLGVRHMRKSRGPRRKSLAPLPDEEGSMKLPRVRKYRPEGQASPGRRFGKRSMVIAPLGLVTVLALSGCSPAYWPGGADPTPESDTVSVEPLAGATPSASASATTDADALPNPVITVPQAERIIERISVTTHDADQNLNLDLAKTRFAGPALTEREVSYKIRATKPDLAPVTPVPGSPLRLTLPQATDGWPRTVLAVVADNEDKELAPTALMLVQDSPRANYVVHYATRLEPKATIPDVASAAIGAASVPADSAFLAMAPDQLAAAYGDILTNGDQSQYYAQFAADGDSLRTQIKKFRDDVTASLTDKAASAEFRTEAGTGKPLALATNDSGAIVAVSLHDIVKVSPTNADAKVKPSGEAVAALLGAAETAKPLQTTYEEQLLFYVPAKDSTEKITLLGFSQALIKAEEVQ</sequence>
<accession>A0A3L7A3W1</accession>
<keyword evidence="5" id="KW-1185">Reference proteome</keyword>
<feature type="transmembrane region" description="Helical" evidence="2">
    <location>
        <begin position="149"/>
        <end position="170"/>
    </location>
</feature>
<keyword evidence="2" id="KW-0472">Membrane</keyword>
<dbReference type="EMBL" id="RCUX01000008">
    <property type="protein sequence ID" value="RLP75016.1"/>
    <property type="molecule type" value="Genomic_DNA"/>
</dbReference>
<feature type="compositionally biased region" description="Low complexity" evidence="1">
    <location>
        <begin position="259"/>
        <end position="278"/>
    </location>
</feature>
<feature type="region of interest" description="Disordered" evidence="1">
    <location>
        <begin position="180"/>
        <end position="216"/>
    </location>
</feature>
<evidence type="ECO:0000313" key="4">
    <source>
        <dbReference type="EMBL" id="RLP75016.1"/>
    </source>
</evidence>
<keyword evidence="2" id="KW-0812">Transmembrane</keyword>
<dbReference type="AlphaFoldDB" id="A0A3L7A3W1"/>
<protein>
    <recommendedName>
        <fullName evidence="3">DUF8094 domain-containing protein</fullName>
    </recommendedName>
</protein>
<comment type="caution">
    <text evidence="4">The sequence shown here is derived from an EMBL/GenBank/DDBJ whole genome shotgun (WGS) entry which is preliminary data.</text>
</comment>
<dbReference type="InterPro" id="IPR058407">
    <property type="entry name" value="DUF8094"/>
</dbReference>
<gene>
    <name evidence="4" type="ORF">D9V32_11375</name>
</gene>
<evidence type="ECO:0000256" key="1">
    <source>
        <dbReference type="SAM" id="MobiDB-lite"/>
    </source>
</evidence>
<evidence type="ECO:0000259" key="3">
    <source>
        <dbReference type="Pfam" id="PF26366"/>
    </source>
</evidence>
<dbReference type="Pfam" id="PF26366">
    <property type="entry name" value="DUF8094"/>
    <property type="match status" value="1"/>
</dbReference>
<organism evidence="4 5">
    <name type="scientific">Mycetocola tolaasinivorans</name>
    <dbReference type="NCBI Taxonomy" id="76635"/>
    <lineage>
        <taxon>Bacteria</taxon>
        <taxon>Bacillati</taxon>
        <taxon>Actinomycetota</taxon>
        <taxon>Actinomycetes</taxon>
        <taxon>Micrococcales</taxon>
        <taxon>Microbacteriaceae</taxon>
        <taxon>Mycetocola</taxon>
    </lineage>
</organism>